<evidence type="ECO:0000256" key="5">
    <source>
        <dbReference type="ARBA" id="ARBA00023136"/>
    </source>
</evidence>
<dbReference type="OrthoDB" id="9151053at2"/>
<evidence type="ECO:0000313" key="9">
    <source>
        <dbReference type="Proteomes" id="UP000295361"/>
    </source>
</evidence>
<dbReference type="PANTHER" id="PTHR23513:SF6">
    <property type="entry name" value="MAJOR FACILITATOR SUPERFAMILY ASSOCIATED DOMAIN-CONTAINING PROTEIN"/>
    <property type="match status" value="1"/>
</dbReference>
<dbReference type="AlphaFoldDB" id="A0A4R6QPG8"/>
<keyword evidence="2" id="KW-1003">Cell membrane</keyword>
<feature type="transmembrane region" description="Helical" evidence="6">
    <location>
        <begin position="175"/>
        <end position="192"/>
    </location>
</feature>
<feature type="transmembrane region" description="Helical" evidence="6">
    <location>
        <begin position="258"/>
        <end position="277"/>
    </location>
</feature>
<evidence type="ECO:0000256" key="1">
    <source>
        <dbReference type="ARBA" id="ARBA00004651"/>
    </source>
</evidence>
<keyword evidence="9" id="KW-1185">Reference proteome</keyword>
<protein>
    <submittedName>
        <fullName evidence="8">Putative MFS family arabinose efflux permease</fullName>
    </submittedName>
</protein>
<dbReference type="InterPro" id="IPR036259">
    <property type="entry name" value="MFS_trans_sf"/>
</dbReference>
<evidence type="ECO:0000256" key="4">
    <source>
        <dbReference type="ARBA" id="ARBA00022989"/>
    </source>
</evidence>
<dbReference type="Proteomes" id="UP000295361">
    <property type="component" value="Unassembled WGS sequence"/>
</dbReference>
<feature type="transmembrane region" description="Helical" evidence="6">
    <location>
        <begin position="227"/>
        <end position="246"/>
    </location>
</feature>
<gene>
    <name evidence="8" type="ORF">DES47_103509</name>
</gene>
<comment type="subcellular location">
    <subcellularLocation>
        <location evidence="1">Cell membrane</location>
        <topology evidence="1">Multi-pass membrane protein</topology>
    </subcellularLocation>
</comment>
<keyword evidence="3 6" id="KW-0812">Transmembrane</keyword>
<sequence>MLSTARARLQALGRPFRLLLISDVLMLLSLMVSHVAVPWWVAHEGGAQDLALYAALLALVSFVALPLLSPLGDRYSKRTLITVGMAAMLVESIALAALAQAGIYHVALIIGLQIISVVAMAVIMPASFSIAAELLPPDQLTEGLGYQKSAQAIGRLIGPVLGGAALAAADTAFALWLLVALMVPATALASRIETPTKPVRRHSRAAWMRDLRAGLAAKWQIPMERGWSFVSFLVMVFFVPGVGMLVPLKVQSLGLSGAWLGACEAGLSAGMLIGSLGLSTRIADRVGRFNASFGSILGEGLCLAVMGLTHQPWLMVLAFTGFGLCIATVTMVGHTHRMLAMPPDFRARMTAVNMMVMQVAGTLGPGLAGLGLMRWHVDQVYLLFGMGLFVVGLGYMRVPGYKQFLNLPHDQAQGLYGREHPQLFRTFPDSVNVAPDKQSNGSSR</sequence>
<evidence type="ECO:0000313" key="8">
    <source>
        <dbReference type="EMBL" id="TDP71528.1"/>
    </source>
</evidence>
<feature type="transmembrane region" description="Helical" evidence="6">
    <location>
        <begin position="50"/>
        <end position="68"/>
    </location>
</feature>
<feature type="transmembrane region" description="Helical" evidence="6">
    <location>
        <begin position="152"/>
        <end position="169"/>
    </location>
</feature>
<dbReference type="Gene3D" id="1.20.1250.20">
    <property type="entry name" value="MFS general substrate transporter like domains"/>
    <property type="match status" value="1"/>
</dbReference>
<accession>A0A4R6QPG8</accession>
<organism evidence="8 9">
    <name type="scientific">Roseateles toxinivorans</name>
    <dbReference type="NCBI Taxonomy" id="270368"/>
    <lineage>
        <taxon>Bacteria</taxon>
        <taxon>Pseudomonadati</taxon>
        <taxon>Pseudomonadota</taxon>
        <taxon>Betaproteobacteria</taxon>
        <taxon>Burkholderiales</taxon>
        <taxon>Sphaerotilaceae</taxon>
        <taxon>Roseateles</taxon>
    </lineage>
</organism>
<evidence type="ECO:0000256" key="6">
    <source>
        <dbReference type="SAM" id="Phobius"/>
    </source>
</evidence>
<proteinExistence type="predicted"/>
<reference evidence="8 9" key="1">
    <citation type="submission" date="2019-03" db="EMBL/GenBank/DDBJ databases">
        <title>Genomic Encyclopedia of Type Strains, Phase IV (KMG-IV): sequencing the most valuable type-strain genomes for metagenomic binning, comparative biology and taxonomic classification.</title>
        <authorList>
            <person name="Goeker M."/>
        </authorList>
    </citation>
    <scope>NUCLEOTIDE SEQUENCE [LARGE SCALE GENOMIC DNA]</scope>
    <source>
        <strain evidence="8 9">DSM 16998</strain>
    </source>
</reference>
<comment type="caution">
    <text evidence="8">The sequence shown here is derived from an EMBL/GenBank/DDBJ whole genome shotgun (WGS) entry which is preliminary data.</text>
</comment>
<dbReference type="EMBL" id="SNXS01000003">
    <property type="protein sequence ID" value="TDP71528.1"/>
    <property type="molecule type" value="Genomic_DNA"/>
</dbReference>
<dbReference type="CDD" id="cd06173">
    <property type="entry name" value="MFS_MefA_like"/>
    <property type="match status" value="1"/>
</dbReference>
<feature type="transmembrane region" description="Helical" evidence="6">
    <location>
        <begin position="105"/>
        <end position="131"/>
    </location>
</feature>
<name>A0A4R6QPG8_9BURK</name>
<keyword evidence="4 6" id="KW-1133">Transmembrane helix</keyword>
<feature type="transmembrane region" description="Helical" evidence="6">
    <location>
        <begin position="16"/>
        <end position="38"/>
    </location>
</feature>
<evidence type="ECO:0000256" key="3">
    <source>
        <dbReference type="ARBA" id="ARBA00022692"/>
    </source>
</evidence>
<feature type="domain" description="Major facilitator superfamily (MFS) profile" evidence="7">
    <location>
        <begin position="1"/>
        <end position="197"/>
    </location>
</feature>
<dbReference type="GO" id="GO:0005886">
    <property type="term" value="C:plasma membrane"/>
    <property type="evidence" value="ECO:0007669"/>
    <property type="project" value="UniProtKB-SubCell"/>
</dbReference>
<dbReference type="RefSeq" id="WP_133701300.1">
    <property type="nucleotide sequence ID" value="NZ_SNXS01000003.1"/>
</dbReference>
<feature type="transmembrane region" description="Helical" evidence="6">
    <location>
        <begin position="379"/>
        <end position="398"/>
    </location>
</feature>
<dbReference type="InterPro" id="IPR011701">
    <property type="entry name" value="MFS"/>
</dbReference>
<dbReference type="PANTHER" id="PTHR23513">
    <property type="entry name" value="INTEGRAL MEMBRANE EFFLUX PROTEIN-RELATED"/>
    <property type="match status" value="1"/>
</dbReference>
<dbReference type="PROSITE" id="PS50850">
    <property type="entry name" value="MFS"/>
    <property type="match status" value="1"/>
</dbReference>
<dbReference type="SUPFAM" id="SSF103473">
    <property type="entry name" value="MFS general substrate transporter"/>
    <property type="match status" value="1"/>
</dbReference>
<evidence type="ECO:0000259" key="7">
    <source>
        <dbReference type="PROSITE" id="PS50850"/>
    </source>
</evidence>
<feature type="transmembrane region" description="Helical" evidence="6">
    <location>
        <begin position="313"/>
        <end position="333"/>
    </location>
</feature>
<dbReference type="GO" id="GO:0022857">
    <property type="term" value="F:transmembrane transporter activity"/>
    <property type="evidence" value="ECO:0007669"/>
    <property type="project" value="InterPro"/>
</dbReference>
<dbReference type="InterPro" id="IPR020846">
    <property type="entry name" value="MFS_dom"/>
</dbReference>
<dbReference type="Pfam" id="PF07690">
    <property type="entry name" value="MFS_1"/>
    <property type="match status" value="1"/>
</dbReference>
<feature type="transmembrane region" description="Helical" evidence="6">
    <location>
        <begin position="80"/>
        <end position="99"/>
    </location>
</feature>
<evidence type="ECO:0000256" key="2">
    <source>
        <dbReference type="ARBA" id="ARBA00022475"/>
    </source>
</evidence>
<dbReference type="InParanoid" id="A0A4R6QPG8"/>
<keyword evidence="5 6" id="KW-0472">Membrane</keyword>
<feature type="transmembrane region" description="Helical" evidence="6">
    <location>
        <begin position="354"/>
        <end position="373"/>
    </location>
</feature>